<reference evidence="1 2" key="1">
    <citation type="journal article" date="2003" name="Genome Res.">
        <title>Comparative genome analysis of Vibrio vulnificus, a marine pathogen.</title>
        <authorList>
            <person name="Chen C.Y."/>
            <person name="Wu K.M."/>
            <person name="Chang Y.C."/>
            <person name="Chang C.H."/>
            <person name="Tsai H.C."/>
            <person name="Liao T.L."/>
            <person name="Liu Y.M."/>
            <person name="Chen H.J."/>
            <person name="Shen A.B."/>
            <person name="Li J.C."/>
            <person name="Su T.L."/>
            <person name="Shao C.P."/>
            <person name="Lee C.T."/>
            <person name="Hor L.I."/>
            <person name="Tsai S.F."/>
        </authorList>
    </citation>
    <scope>NUCLEOTIDE SEQUENCE [LARGE SCALE GENOMIC DNA]</scope>
    <source>
        <strain evidence="1 2">YJ016</strain>
    </source>
</reference>
<evidence type="ECO:0000313" key="2">
    <source>
        <dbReference type="Proteomes" id="UP000002675"/>
    </source>
</evidence>
<evidence type="ECO:0000313" key="1">
    <source>
        <dbReference type="EMBL" id="BAC97070.1"/>
    </source>
</evidence>
<name>Q7MDJ2_VIBVY</name>
<protein>
    <submittedName>
        <fullName evidence="1">Uncharacterized protein</fullName>
    </submittedName>
</protein>
<organism evidence="1 2">
    <name type="scientific">Vibrio vulnificus (strain YJ016)</name>
    <dbReference type="NCBI Taxonomy" id="196600"/>
    <lineage>
        <taxon>Bacteria</taxon>
        <taxon>Pseudomonadati</taxon>
        <taxon>Pseudomonadota</taxon>
        <taxon>Gammaproteobacteria</taxon>
        <taxon>Vibrionales</taxon>
        <taxon>Vibrionaceae</taxon>
        <taxon>Vibrio</taxon>
    </lineage>
</organism>
<dbReference type="STRING" id="672.VV93_v1c39860"/>
<dbReference type="KEGG" id="vvy:VVA1045"/>
<gene>
    <name evidence="1" type="ordered locus">VVA1045</name>
</gene>
<sequence>MSNSFASSLILNVSISDPLRGIYAMLMSHSMAREVFMKIAIVKKMLLYVYVNVSAMLT</sequence>
<dbReference type="Proteomes" id="UP000002675">
    <property type="component" value="Chromosome II"/>
</dbReference>
<proteinExistence type="predicted"/>
<dbReference type="HOGENOM" id="CLU_2978137_0_0_6"/>
<accession>Q7MDJ2</accession>
<dbReference type="AlphaFoldDB" id="Q7MDJ2"/>
<dbReference type="EMBL" id="BA000038">
    <property type="protein sequence ID" value="BAC97070.1"/>
    <property type="molecule type" value="Genomic_DNA"/>
</dbReference>